<name>A0A9P3G526_9APHY</name>
<dbReference type="EMBL" id="BPQB01000009">
    <property type="protein sequence ID" value="GJE88433.1"/>
    <property type="molecule type" value="Genomic_DNA"/>
</dbReference>
<sequence>MDASLGYVYYAGVEYGDQCRCGAGFSAQPFPSTPRTAARPTLAGDTSRNMRWLVEIQLCQVAAATELLPASWAVTAARVLPALFISCQRAPLSRLCHLLVSSCARFMTIPQSLRRF</sequence>
<reference evidence="1 2" key="1">
    <citation type="submission" date="2021-08" db="EMBL/GenBank/DDBJ databases">
        <title>Draft Genome Sequence of Phanerochaete sordida strain YK-624.</title>
        <authorList>
            <person name="Mori T."/>
            <person name="Dohra H."/>
            <person name="Suzuki T."/>
            <person name="Kawagishi H."/>
            <person name="Hirai H."/>
        </authorList>
    </citation>
    <scope>NUCLEOTIDE SEQUENCE [LARGE SCALE GENOMIC DNA]</scope>
    <source>
        <strain evidence="1 2">YK-624</strain>
    </source>
</reference>
<protein>
    <submittedName>
        <fullName evidence="1">Uncharacterized protein</fullName>
    </submittedName>
</protein>
<evidence type="ECO:0000313" key="2">
    <source>
        <dbReference type="Proteomes" id="UP000703269"/>
    </source>
</evidence>
<dbReference type="Proteomes" id="UP000703269">
    <property type="component" value="Unassembled WGS sequence"/>
</dbReference>
<dbReference type="OrthoDB" id="5985073at2759"/>
<accession>A0A9P3G526</accession>
<organism evidence="1 2">
    <name type="scientific">Phanerochaete sordida</name>
    <dbReference type="NCBI Taxonomy" id="48140"/>
    <lineage>
        <taxon>Eukaryota</taxon>
        <taxon>Fungi</taxon>
        <taxon>Dikarya</taxon>
        <taxon>Basidiomycota</taxon>
        <taxon>Agaricomycotina</taxon>
        <taxon>Agaricomycetes</taxon>
        <taxon>Polyporales</taxon>
        <taxon>Phanerochaetaceae</taxon>
        <taxon>Phanerochaete</taxon>
    </lineage>
</organism>
<proteinExistence type="predicted"/>
<gene>
    <name evidence="1" type="ORF">PsYK624_045160</name>
</gene>
<evidence type="ECO:0000313" key="1">
    <source>
        <dbReference type="EMBL" id="GJE88433.1"/>
    </source>
</evidence>
<dbReference type="AlphaFoldDB" id="A0A9P3G526"/>
<keyword evidence="2" id="KW-1185">Reference proteome</keyword>
<comment type="caution">
    <text evidence="1">The sequence shown here is derived from an EMBL/GenBank/DDBJ whole genome shotgun (WGS) entry which is preliminary data.</text>
</comment>